<dbReference type="Proteomes" id="UP000008914">
    <property type="component" value="Chromosome"/>
</dbReference>
<evidence type="ECO:0000313" key="2">
    <source>
        <dbReference type="Proteomes" id="UP000008914"/>
    </source>
</evidence>
<keyword evidence="2" id="KW-1185">Reference proteome</keyword>
<name>E6S907_INTC7</name>
<accession>E6S907</accession>
<evidence type="ECO:0000313" key="1">
    <source>
        <dbReference type="EMBL" id="ADU49182.1"/>
    </source>
</evidence>
<dbReference type="AlphaFoldDB" id="E6S907"/>
<dbReference type="HOGENOM" id="CLU_1924734_0_0_11"/>
<dbReference type="KEGG" id="ica:Intca_2680"/>
<sequence>MTHPDLRQWQIRTMPDWALSERAIGGPEGGWVSLWGKREGIDPPPTPAELANERARRAECERLNASSLPSVLAEMPDLYFIPSIDGQALRSLIDWLWNEGERRMHLSAQDLDAERRRRGIPTMHRPGGKPW</sequence>
<dbReference type="RefSeq" id="WP_013493496.1">
    <property type="nucleotide sequence ID" value="NC_014830.1"/>
</dbReference>
<dbReference type="STRING" id="710696.Intca_2680"/>
<dbReference type="OrthoDB" id="9774724at2"/>
<dbReference type="EMBL" id="CP002343">
    <property type="protein sequence ID" value="ADU49182.1"/>
    <property type="molecule type" value="Genomic_DNA"/>
</dbReference>
<protein>
    <submittedName>
        <fullName evidence="1">Uncharacterized protein</fullName>
    </submittedName>
</protein>
<reference evidence="1 2" key="1">
    <citation type="journal article" date="2010" name="Stand. Genomic Sci.">
        <title>Complete genome sequence of Intrasporangium calvum type strain (7 KIP).</title>
        <authorList>
            <person name="Del Rio T.G."/>
            <person name="Chertkov O."/>
            <person name="Yasawong M."/>
            <person name="Lucas S."/>
            <person name="Deshpande S."/>
            <person name="Cheng J.F."/>
            <person name="Detter C."/>
            <person name="Tapia R."/>
            <person name="Han C."/>
            <person name="Goodwin L."/>
            <person name="Pitluck S."/>
            <person name="Liolios K."/>
            <person name="Ivanova N."/>
            <person name="Mavromatis K."/>
            <person name="Pati A."/>
            <person name="Chen A."/>
            <person name="Palaniappan K."/>
            <person name="Land M."/>
            <person name="Hauser L."/>
            <person name="Chang Y.J."/>
            <person name="Jeffries C.D."/>
            <person name="Rohde M."/>
            <person name="Pukall R."/>
            <person name="Sikorski J."/>
            <person name="Goker M."/>
            <person name="Woyke T."/>
            <person name="Bristow J."/>
            <person name="Eisen J.A."/>
            <person name="Markowitz V."/>
            <person name="Hugenholtz P."/>
            <person name="Kyrpides N.C."/>
            <person name="Klenk H.P."/>
            <person name="Lapidus A."/>
        </authorList>
    </citation>
    <scope>NUCLEOTIDE SEQUENCE [LARGE SCALE GENOMIC DNA]</scope>
    <source>
        <strain evidence="2">ATCC 23552 / DSM 43043 / JCM 3097 / NBRC 12989 / 7 KIP</strain>
    </source>
</reference>
<gene>
    <name evidence="1" type="ordered locus">Intca_2680</name>
</gene>
<organism evidence="1 2">
    <name type="scientific">Intrasporangium calvum (strain ATCC 23552 / DSM 43043 / JCM 3097 / NBRC 12989 / NCIMB 10167 / NRRL B-3866 / 7 KIP)</name>
    <dbReference type="NCBI Taxonomy" id="710696"/>
    <lineage>
        <taxon>Bacteria</taxon>
        <taxon>Bacillati</taxon>
        <taxon>Actinomycetota</taxon>
        <taxon>Actinomycetes</taxon>
        <taxon>Micrococcales</taxon>
        <taxon>Intrasporangiaceae</taxon>
        <taxon>Intrasporangium</taxon>
    </lineage>
</organism>
<proteinExistence type="predicted"/>